<evidence type="ECO:0000256" key="1">
    <source>
        <dbReference type="ARBA" id="ARBA00004417"/>
    </source>
</evidence>
<comment type="subcellular location">
    <subcellularLocation>
        <location evidence="1">Cell inner membrane</location>
        <topology evidence="1">Peripheral membrane protein</topology>
    </subcellularLocation>
</comment>
<dbReference type="Pfam" id="PF08352">
    <property type="entry name" value="oligo_HPY"/>
    <property type="match status" value="1"/>
</dbReference>
<dbReference type="AlphaFoldDB" id="A0A7L9WN16"/>
<accession>A0A7L9WN16</accession>
<comment type="similarity">
    <text evidence="2">Belongs to the ABC transporter superfamily.</text>
</comment>
<protein>
    <submittedName>
        <fullName evidence="7">ATP-binding cassette domain-containing protein</fullName>
    </submittedName>
</protein>
<dbReference type="PROSITE" id="PS00211">
    <property type="entry name" value="ABC_TRANSPORTER_1"/>
    <property type="match status" value="1"/>
</dbReference>
<keyword evidence="3" id="KW-0813">Transport</keyword>
<dbReference type="GO" id="GO:0005524">
    <property type="term" value="F:ATP binding"/>
    <property type="evidence" value="ECO:0007669"/>
    <property type="project" value="UniProtKB-KW"/>
</dbReference>
<evidence type="ECO:0000313" key="8">
    <source>
        <dbReference type="Proteomes" id="UP000594118"/>
    </source>
</evidence>
<keyword evidence="4" id="KW-0547">Nucleotide-binding</keyword>
<keyword evidence="5 7" id="KW-0067">ATP-binding</keyword>
<feature type="domain" description="ABC transporter" evidence="6">
    <location>
        <begin position="6"/>
        <end position="250"/>
    </location>
</feature>
<sequence length="332" mass="35527">MTAPVLEVENLKVHFPLPGGEAVHAVDGLSFSLPAGLAFGLVGESGSGKTTAAMACARLTEITSGQIRLSGRDITALQGTALKDARRDVQVVFQDPYASLNPRERAGAIVRRPLDLLKIGTPAQRDARVDELFALVGLRPDQKALFPHQFSGGQRQRIGIARALATGPKLLVCDEPVSALDVAIQAQILNLLARLKADLGLSFLFISHDLAVVQHLCDRIAVMYLGKIVEIASRRDLFTTPMHPYTHALISAVPSPHTAASRIRLQGDPPSPINPPKGCRFAGRCAHAQDICHRVMPTLIANDTDHAVACHRAHDPVVAAARTVLPRSAQSA</sequence>
<dbReference type="SMART" id="SM00382">
    <property type="entry name" value="AAA"/>
    <property type="match status" value="1"/>
</dbReference>
<evidence type="ECO:0000259" key="6">
    <source>
        <dbReference type="PROSITE" id="PS50893"/>
    </source>
</evidence>
<dbReference type="FunFam" id="3.40.50.300:FF:000016">
    <property type="entry name" value="Oligopeptide ABC transporter ATP-binding component"/>
    <property type="match status" value="1"/>
</dbReference>
<gene>
    <name evidence="7" type="ORF">F3W81_10080</name>
</gene>
<dbReference type="Pfam" id="PF00005">
    <property type="entry name" value="ABC_tran"/>
    <property type="match status" value="1"/>
</dbReference>
<organism evidence="7 8">
    <name type="scientific">Pseudooceanicola spongiae</name>
    <dbReference type="NCBI Taxonomy" id="2613965"/>
    <lineage>
        <taxon>Bacteria</taxon>
        <taxon>Pseudomonadati</taxon>
        <taxon>Pseudomonadota</taxon>
        <taxon>Alphaproteobacteria</taxon>
        <taxon>Rhodobacterales</taxon>
        <taxon>Paracoccaceae</taxon>
        <taxon>Pseudooceanicola</taxon>
    </lineage>
</organism>
<dbReference type="InterPro" id="IPR017871">
    <property type="entry name" value="ABC_transporter-like_CS"/>
</dbReference>
<dbReference type="PANTHER" id="PTHR43776">
    <property type="entry name" value="TRANSPORT ATP-BINDING PROTEIN"/>
    <property type="match status" value="1"/>
</dbReference>
<dbReference type="InterPro" id="IPR050319">
    <property type="entry name" value="ABC_transp_ATP-bind"/>
</dbReference>
<dbReference type="InterPro" id="IPR013563">
    <property type="entry name" value="Oligopep_ABC_C"/>
</dbReference>
<dbReference type="InterPro" id="IPR003439">
    <property type="entry name" value="ABC_transporter-like_ATP-bd"/>
</dbReference>
<dbReference type="PANTHER" id="PTHR43776:SF7">
    <property type="entry name" value="D,D-DIPEPTIDE TRANSPORT ATP-BINDING PROTEIN DDPF-RELATED"/>
    <property type="match status" value="1"/>
</dbReference>
<dbReference type="EMBL" id="CP045201">
    <property type="protein sequence ID" value="QOL81127.1"/>
    <property type="molecule type" value="Genomic_DNA"/>
</dbReference>
<dbReference type="GO" id="GO:0005886">
    <property type="term" value="C:plasma membrane"/>
    <property type="evidence" value="ECO:0007669"/>
    <property type="project" value="UniProtKB-SubCell"/>
</dbReference>
<reference evidence="7 8" key="1">
    <citation type="submission" date="2019-10" db="EMBL/GenBank/DDBJ databases">
        <title>Pseudopuniceibacterium sp. HQ09 islated from Antarctica.</title>
        <authorList>
            <person name="Liao L."/>
            <person name="Su S."/>
            <person name="Chen B."/>
            <person name="Yu Y."/>
        </authorList>
    </citation>
    <scope>NUCLEOTIDE SEQUENCE [LARGE SCALE GENOMIC DNA]</scope>
    <source>
        <strain evidence="7 8">HQ09</strain>
    </source>
</reference>
<dbReference type="InterPro" id="IPR027417">
    <property type="entry name" value="P-loop_NTPase"/>
</dbReference>
<dbReference type="GO" id="GO:0016887">
    <property type="term" value="F:ATP hydrolysis activity"/>
    <property type="evidence" value="ECO:0007669"/>
    <property type="project" value="InterPro"/>
</dbReference>
<dbReference type="KEGG" id="pshq:F3W81_10080"/>
<name>A0A7L9WN16_9RHOB</name>
<proteinExistence type="inferred from homology"/>
<dbReference type="InterPro" id="IPR003593">
    <property type="entry name" value="AAA+_ATPase"/>
</dbReference>
<dbReference type="RefSeq" id="WP_193083448.1">
    <property type="nucleotide sequence ID" value="NZ_CP045201.1"/>
</dbReference>
<evidence type="ECO:0000313" key="7">
    <source>
        <dbReference type="EMBL" id="QOL81127.1"/>
    </source>
</evidence>
<evidence type="ECO:0000256" key="3">
    <source>
        <dbReference type="ARBA" id="ARBA00022448"/>
    </source>
</evidence>
<dbReference type="Gene3D" id="3.40.50.300">
    <property type="entry name" value="P-loop containing nucleotide triphosphate hydrolases"/>
    <property type="match status" value="1"/>
</dbReference>
<dbReference type="PROSITE" id="PS50893">
    <property type="entry name" value="ABC_TRANSPORTER_2"/>
    <property type="match status" value="1"/>
</dbReference>
<dbReference type="GO" id="GO:0015833">
    <property type="term" value="P:peptide transport"/>
    <property type="evidence" value="ECO:0007669"/>
    <property type="project" value="InterPro"/>
</dbReference>
<evidence type="ECO:0000256" key="5">
    <source>
        <dbReference type="ARBA" id="ARBA00022840"/>
    </source>
</evidence>
<evidence type="ECO:0000256" key="4">
    <source>
        <dbReference type="ARBA" id="ARBA00022741"/>
    </source>
</evidence>
<keyword evidence="8" id="KW-1185">Reference proteome</keyword>
<evidence type="ECO:0000256" key="2">
    <source>
        <dbReference type="ARBA" id="ARBA00005417"/>
    </source>
</evidence>
<dbReference type="Proteomes" id="UP000594118">
    <property type="component" value="Chromosome"/>
</dbReference>
<dbReference type="CDD" id="cd03257">
    <property type="entry name" value="ABC_NikE_OppD_transporters"/>
    <property type="match status" value="1"/>
</dbReference>
<dbReference type="NCBIfam" id="TIGR01727">
    <property type="entry name" value="oligo_HPY"/>
    <property type="match status" value="1"/>
</dbReference>
<dbReference type="GO" id="GO:0055085">
    <property type="term" value="P:transmembrane transport"/>
    <property type="evidence" value="ECO:0007669"/>
    <property type="project" value="UniProtKB-ARBA"/>
</dbReference>
<dbReference type="SUPFAM" id="SSF52540">
    <property type="entry name" value="P-loop containing nucleoside triphosphate hydrolases"/>
    <property type="match status" value="1"/>
</dbReference>